<proteinExistence type="inferred from homology"/>
<organism evidence="5 6">
    <name type="scientific">Kwoniella newhampshirensis</name>
    <dbReference type="NCBI Taxonomy" id="1651941"/>
    <lineage>
        <taxon>Eukaryota</taxon>
        <taxon>Fungi</taxon>
        <taxon>Dikarya</taxon>
        <taxon>Basidiomycota</taxon>
        <taxon>Agaricomycotina</taxon>
        <taxon>Tremellomycetes</taxon>
        <taxon>Tremellales</taxon>
        <taxon>Cryptococcaceae</taxon>
        <taxon>Kwoniella</taxon>
    </lineage>
</organism>
<dbReference type="InterPro" id="IPR008811">
    <property type="entry name" value="Glycosyl_hydrolases_36"/>
</dbReference>
<dbReference type="InterPro" id="IPR013785">
    <property type="entry name" value="Aldolase_TIM"/>
</dbReference>
<dbReference type="PANTHER" id="PTHR31268">
    <property type="match status" value="1"/>
</dbReference>
<keyword evidence="6" id="KW-1185">Reference proteome</keyword>
<evidence type="ECO:0000256" key="2">
    <source>
        <dbReference type="ARBA" id="ARBA00007240"/>
    </source>
</evidence>
<evidence type="ECO:0000313" key="6">
    <source>
        <dbReference type="Proteomes" id="UP001388673"/>
    </source>
</evidence>
<protein>
    <recommendedName>
        <fullName evidence="7">Alpha-galactosidase</fullName>
    </recommendedName>
</protein>
<dbReference type="EMBL" id="JBCAWK010000012">
    <property type="protein sequence ID" value="KAK8845598.1"/>
    <property type="molecule type" value="Genomic_DNA"/>
</dbReference>
<gene>
    <name evidence="5" type="ORF">IAR55_006314</name>
</gene>
<evidence type="ECO:0000256" key="4">
    <source>
        <dbReference type="ARBA" id="ARBA00049426"/>
    </source>
</evidence>
<dbReference type="GeneID" id="92183572"/>
<dbReference type="RefSeq" id="XP_066800406.1">
    <property type="nucleotide sequence ID" value="XM_066949398.1"/>
</dbReference>
<sequence>MTSELRDIHIQPIHLPSDQDILRQPVGKDWGSVRHLDLTNWKTLSFVRYKPTWIEPQLHATLISHPTSIASHLILLKSPDWKTTLVIYPISTLHINHNLEVKEGGVITSNVRRVIPSSSSSHAGNDKVWVMCGIARNRVEERRLVERVVRAARGVVGGREKGAVTGEEKRDSVWDALGICTWESFRSSDGTRARPTLDLLLSLVPTDFSIKSFLIDDGWQDVHTAPSPHPNSPPRGRMVSFNPYPDFGAPMSDVISQIKVKGVQKVGVWMTLQGYWFGLEPHSEMGKKYDVVEYKVGKGKIQRGGVADLGEEEGEGIWLPSVEKAGQFWTDWFGEMKGWGIDFVKVDNQAFHETPVGPGALHIHQALWSGMLDALSKTWGTEAVIMCMSHNERMLNGPGGLDFDRPGGDLLFRNSEDYALGYPECHTDHIHLNTYNTILTSHLSLIPDFDMFASSPSSLLPIYHGLLRSSSPGPVLLSDTPHVSSDIKLLDRLTAKTKSGDVKVVQAVRPGSALSGRWFWDNLKEGRDGPAIVAGTKYSDWGGIIGCWNSHDPRSGAIARDKIVYRDVEDLLDLSEDLTAGKYILYPIGLSRYAAAASLCDAKGGEVEIELGTHECEGVVVSKIWDVGKWKVAVLGMLDKFACFAGLSEISSTDDTITLHSTFATKELAILIMGDEIGKPKVRATVDGSEARAEARTISVGNDEGVVVSVEVGEERVQSESKAWEVVFRCE</sequence>
<dbReference type="Pfam" id="PF05691">
    <property type="entry name" value="Raffinose_syn"/>
    <property type="match status" value="1"/>
</dbReference>
<accession>A0AAW0YY19</accession>
<keyword evidence="3" id="KW-0119">Carbohydrate metabolism</keyword>
<dbReference type="GO" id="GO:0047274">
    <property type="term" value="F:galactinol-sucrose galactosyltransferase activity"/>
    <property type="evidence" value="ECO:0007669"/>
    <property type="project" value="UniProtKB-EC"/>
</dbReference>
<dbReference type="InterPro" id="IPR017853">
    <property type="entry name" value="GH"/>
</dbReference>
<evidence type="ECO:0000256" key="1">
    <source>
        <dbReference type="ARBA" id="ARBA00001255"/>
    </source>
</evidence>
<comment type="catalytic activity">
    <reaction evidence="1">
        <text>Hydrolysis of terminal, non-reducing alpha-D-galactose residues in alpha-D-galactosides, including galactose oligosaccharides, galactomannans and galactolipids.</text>
        <dbReference type="EC" id="3.2.1.22"/>
    </reaction>
</comment>
<dbReference type="PANTHER" id="PTHR31268:SF32">
    <property type="entry name" value="GALACTINOL--SUCROSE GALACTOSYLTRANSFERASE 2-RELATED"/>
    <property type="match status" value="1"/>
</dbReference>
<dbReference type="SUPFAM" id="SSF51445">
    <property type="entry name" value="(Trans)glycosidases"/>
    <property type="match status" value="1"/>
</dbReference>
<comment type="caution">
    <text evidence="5">The sequence shown here is derived from an EMBL/GenBank/DDBJ whole genome shotgun (WGS) entry which is preliminary data.</text>
</comment>
<comment type="catalytic activity">
    <reaction evidence="4">
        <text>alpha-D-galactosyl-(1-&gt;3)-1D-myo-inositol + sucrose = raffinose + myo-inositol</text>
        <dbReference type="Rhea" id="RHEA:20161"/>
        <dbReference type="ChEBI" id="CHEBI:16634"/>
        <dbReference type="ChEBI" id="CHEBI:17268"/>
        <dbReference type="ChEBI" id="CHEBI:17505"/>
        <dbReference type="ChEBI" id="CHEBI:17992"/>
        <dbReference type="EC" id="2.4.1.82"/>
    </reaction>
</comment>
<dbReference type="Proteomes" id="UP001388673">
    <property type="component" value="Unassembled WGS sequence"/>
</dbReference>
<name>A0AAW0YY19_9TREE</name>
<dbReference type="Gene3D" id="3.20.20.70">
    <property type="entry name" value="Aldolase class I"/>
    <property type="match status" value="1"/>
</dbReference>
<evidence type="ECO:0008006" key="7">
    <source>
        <dbReference type="Google" id="ProtNLM"/>
    </source>
</evidence>
<dbReference type="AlphaFoldDB" id="A0AAW0YY19"/>
<dbReference type="KEGG" id="kne:92183572"/>
<reference evidence="5 6" key="1">
    <citation type="journal article" date="2024" name="bioRxiv">
        <title>Comparative genomics of Cryptococcus and Kwoniella reveals pathogenesis evolution and contrasting karyotype dynamics via intercentromeric recombination or chromosome fusion.</title>
        <authorList>
            <person name="Coelho M.A."/>
            <person name="David-Palma M."/>
            <person name="Shea T."/>
            <person name="Bowers K."/>
            <person name="McGinley-Smith S."/>
            <person name="Mohammad A.W."/>
            <person name="Gnirke A."/>
            <person name="Yurkov A.M."/>
            <person name="Nowrousian M."/>
            <person name="Sun S."/>
            <person name="Cuomo C.A."/>
            <person name="Heitman J."/>
        </authorList>
    </citation>
    <scope>NUCLEOTIDE SEQUENCE [LARGE SCALE GENOMIC DNA]</scope>
    <source>
        <strain evidence="5 6">CBS 13917</strain>
    </source>
</reference>
<dbReference type="GO" id="GO:0004557">
    <property type="term" value="F:alpha-galactosidase activity"/>
    <property type="evidence" value="ECO:0007669"/>
    <property type="project" value="UniProtKB-EC"/>
</dbReference>
<evidence type="ECO:0000256" key="3">
    <source>
        <dbReference type="ARBA" id="ARBA00023277"/>
    </source>
</evidence>
<evidence type="ECO:0000313" key="5">
    <source>
        <dbReference type="EMBL" id="KAK8845598.1"/>
    </source>
</evidence>
<comment type="similarity">
    <text evidence="2">Belongs to the glycosyl hydrolases 36 family.</text>
</comment>